<evidence type="ECO:0000256" key="8">
    <source>
        <dbReference type="ARBA" id="ARBA00047651"/>
    </source>
</evidence>
<proteinExistence type="inferred from homology"/>
<dbReference type="PROSITE" id="PS00169">
    <property type="entry name" value="D_ALA_DEHYDRATASE"/>
    <property type="match status" value="1"/>
</dbReference>
<evidence type="ECO:0000256" key="1">
    <source>
        <dbReference type="ARBA" id="ARBA00004694"/>
    </source>
</evidence>
<name>A0A2M7FZZ7_9BACT</name>
<dbReference type="Pfam" id="PF00490">
    <property type="entry name" value="ALAD"/>
    <property type="match status" value="1"/>
</dbReference>
<protein>
    <recommendedName>
        <fullName evidence="4 13">Delta-aminolevulinic acid dehydratase</fullName>
        <ecNumber evidence="3 13">4.2.1.24</ecNumber>
    </recommendedName>
</protein>
<evidence type="ECO:0000313" key="16">
    <source>
        <dbReference type="Proteomes" id="UP000231019"/>
    </source>
</evidence>
<comment type="catalytic activity">
    <reaction evidence="8 13">
        <text>2 5-aminolevulinate = porphobilinogen + 2 H2O + H(+)</text>
        <dbReference type="Rhea" id="RHEA:24064"/>
        <dbReference type="ChEBI" id="CHEBI:15377"/>
        <dbReference type="ChEBI" id="CHEBI:15378"/>
        <dbReference type="ChEBI" id="CHEBI:58126"/>
        <dbReference type="ChEBI" id="CHEBI:356416"/>
        <dbReference type="EC" id="4.2.1.24"/>
    </reaction>
</comment>
<accession>A0A2M7FZZ7</accession>
<evidence type="ECO:0000313" key="15">
    <source>
        <dbReference type="EMBL" id="PIW14883.1"/>
    </source>
</evidence>
<keyword evidence="5" id="KW-0350">Heme biosynthesis</keyword>
<dbReference type="PANTHER" id="PTHR11458">
    <property type="entry name" value="DELTA-AMINOLEVULINIC ACID DEHYDRATASE"/>
    <property type="match status" value="1"/>
</dbReference>
<evidence type="ECO:0000256" key="10">
    <source>
        <dbReference type="PIRSR" id="PIRSR001415-2"/>
    </source>
</evidence>
<feature type="binding site" evidence="11">
    <location>
        <position position="122"/>
    </location>
    <ligand>
        <name>Zn(2+)</name>
        <dbReference type="ChEBI" id="CHEBI:29105"/>
        <note>catalytic</note>
    </ligand>
</feature>
<dbReference type="Gene3D" id="3.20.20.70">
    <property type="entry name" value="Aldolase class I"/>
    <property type="match status" value="1"/>
</dbReference>
<evidence type="ECO:0000256" key="14">
    <source>
        <dbReference type="RuleBase" id="RU004161"/>
    </source>
</evidence>
<dbReference type="SMART" id="SM01004">
    <property type="entry name" value="ALAD"/>
    <property type="match status" value="1"/>
</dbReference>
<evidence type="ECO:0000256" key="2">
    <source>
        <dbReference type="ARBA" id="ARBA00008055"/>
    </source>
</evidence>
<dbReference type="GO" id="GO:0004655">
    <property type="term" value="F:porphobilinogen synthase activity"/>
    <property type="evidence" value="ECO:0007669"/>
    <property type="project" value="UniProtKB-EC"/>
</dbReference>
<feature type="binding site" evidence="12">
    <location>
        <position position="233"/>
    </location>
    <ligand>
        <name>Mg(2+)</name>
        <dbReference type="ChEBI" id="CHEBI:18420"/>
    </ligand>
</feature>
<evidence type="ECO:0000256" key="11">
    <source>
        <dbReference type="PIRSR" id="PIRSR001415-3"/>
    </source>
</evidence>
<feature type="binding site" evidence="10">
    <location>
        <position position="217"/>
    </location>
    <ligand>
        <name>5-aminolevulinate</name>
        <dbReference type="ChEBI" id="CHEBI:356416"/>
        <label>1</label>
    </ligand>
</feature>
<comment type="caution">
    <text evidence="15">The sequence shown here is derived from an EMBL/GenBank/DDBJ whole genome shotgun (WGS) entry which is preliminary data.</text>
</comment>
<evidence type="ECO:0000256" key="7">
    <source>
        <dbReference type="ARBA" id="ARBA00023244"/>
    </source>
</evidence>
<evidence type="ECO:0000256" key="5">
    <source>
        <dbReference type="ARBA" id="ARBA00023133"/>
    </source>
</evidence>
<organism evidence="15 16">
    <name type="scientific">bacterium (Candidatus Blackallbacteria) CG17_big_fil_post_rev_8_21_14_2_50_48_46</name>
    <dbReference type="NCBI Taxonomy" id="2014261"/>
    <lineage>
        <taxon>Bacteria</taxon>
        <taxon>Candidatus Blackallbacteria</taxon>
    </lineage>
</organism>
<dbReference type="GO" id="GO:0008270">
    <property type="term" value="F:zinc ion binding"/>
    <property type="evidence" value="ECO:0007669"/>
    <property type="project" value="TreeGrafter"/>
</dbReference>
<keyword evidence="6 13" id="KW-0456">Lyase</keyword>
<keyword evidence="7 13" id="KW-0627">Porphyrin biosynthesis</keyword>
<dbReference type="EC" id="4.2.1.24" evidence="3 13"/>
<comment type="pathway">
    <text evidence="1">Porphyrin-containing compound metabolism; protoporphyrin-IX biosynthesis; coproporphyrinogen-III from 5-aminolevulinate: step 1/4.</text>
</comment>
<feature type="active site" description="Schiff-base intermediate with substrate" evidence="9">
    <location>
        <position position="248"/>
    </location>
</feature>
<feature type="active site" description="Schiff-base intermediate with substrate" evidence="9">
    <location>
        <position position="195"/>
    </location>
</feature>
<dbReference type="InterPro" id="IPR013785">
    <property type="entry name" value="Aldolase_TIM"/>
</dbReference>
<dbReference type="EMBL" id="PFFQ01000055">
    <property type="protein sequence ID" value="PIW14883.1"/>
    <property type="molecule type" value="Genomic_DNA"/>
</dbReference>
<gene>
    <name evidence="15" type="ORF">COW36_19730</name>
</gene>
<dbReference type="InterPro" id="IPR001731">
    <property type="entry name" value="ALAD"/>
</dbReference>
<dbReference type="GO" id="GO:0006782">
    <property type="term" value="P:protoporphyrinogen IX biosynthetic process"/>
    <property type="evidence" value="ECO:0007669"/>
    <property type="project" value="UniProtKB-UniPathway"/>
</dbReference>
<comment type="subunit">
    <text evidence="13">Homooctamer.</text>
</comment>
<dbReference type="InterPro" id="IPR030656">
    <property type="entry name" value="ALAD_AS"/>
</dbReference>
<keyword evidence="11" id="KW-0862">Zinc</keyword>
<keyword evidence="12" id="KW-0460">Magnesium</keyword>
<evidence type="ECO:0000256" key="6">
    <source>
        <dbReference type="ARBA" id="ARBA00023239"/>
    </source>
</evidence>
<dbReference type="PANTHER" id="PTHR11458:SF0">
    <property type="entry name" value="DELTA-AMINOLEVULINIC ACID DEHYDRATASE"/>
    <property type="match status" value="1"/>
</dbReference>
<evidence type="ECO:0000256" key="12">
    <source>
        <dbReference type="PIRSR" id="PIRSR001415-5"/>
    </source>
</evidence>
<feature type="binding site" evidence="10">
    <location>
        <position position="205"/>
    </location>
    <ligand>
        <name>5-aminolevulinate</name>
        <dbReference type="ChEBI" id="CHEBI:356416"/>
        <label>1</label>
    </ligand>
</feature>
<dbReference type="Proteomes" id="UP000231019">
    <property type="component" value="Unassembled WGS sequence"/>
</dbReference>
<sequence>MLIHRPRRLRHSAHIRNMVREHRLSVDDFIYPLFVDENLVDDSQAIGSMPGIVRHSLNTLKWELEDLQELGVRNLLLFGIPASKDAHASQAHAEEGIVQKTLHQIRKDYADTFYLITDVCNCEYTDHGHCGIIVNQDVDNDQTLDLLSRTALSHARAGADMVAPSDMMDGRIGHMRASLDQAGFQNLPIMAYSAKFASAYYGPFREAADSAPQFGDRRSYQMDPPNGREALREISLDLEEGADIVMVKPGLAYLDLVWQAKQISDVPVALYNVSGEYSMVKAAAEKGWIDEKKIVLETFYSFKRAGADLIISYHSKEVAAWLKDGLV</sequence>
<dbReference type="UniPathway" id="UPA00251">
    <property type="reaction ID" value="UER00318"/>
</dbReference>
<evidence type="ECO:0000256" key="4">
    <source>
        <dbReference type="ARBA" id="ARBA00020771"/>
    </source>
</evidence>
<dbReference type="CDD" id="cd00384">
    <property type="entry name" value="ALAD_PBGS"/>
    <property type="match status" value="1"/>
</dbReference>
<reference evidence="15 16" key="1">
    <citation type="submission" date="2017-09" db="EMBL/GenBank/DDBJ databases">
        <title>Depth-based differentiation of microbial function through sediment-hosted aquifers and enrichment of novel symbionts in the deep terrestrial subsurface.</title>
        <authorList>
            <person name="Probst A.J."/>
            <person name="Ladd B."/>
            <person name="Jarett J.K."/>
            <person name="Geller-Mcgrath D.E."/>
            <person name="Sieber C.M."/>
            <person name="Emerson J.B."/>
            <person name="Anantharaman K."/>
            <person name="Thomas B.C."/>
            <person name="Malmstrom R."/>
            <person name="Stieglmeier M."/>
            <person name="Klingl A."/>
            <person name="Woyke T."/>
            <person name="Ryan C.M."/>
            <person name="Banfield J.F."/>
        </authorList>
    </citation>
    <scope>NUCLEOTIDE SEQUENCE [LARGE SCALE GENOMIC DNA]</scope>
    <source>
        <strain evidence="15">CG17_big_fil_post_rev_8_21_14_2_50_48_46</strain>
    </source>
</reference>
<evidence type="ECO:0000256" key="3">
    <source>
        <dbReference type="ARBA" id="ARBA00012053"/>
    </source>
</evidence>
<comment type="similarity">
    <text evidence="2 14">Belongs to the ALAD family.</text>
</comment>
<dbReference type="GO" id="GO:0005829">
    <property type="term" value="C:cytosol"/>
    <property type="evidence" value="ECO:0007669"/>
    <property type="project" value="TreeGrafter"/>
</dbReference>
<dbReference type="NCBIfam" id="NF006762">
    <property type="entry name" value="PRK09283.1"/>
    <property type="match status" value="1"/>
</dbReference>
<feature type="binding site" evidence="10">
    <location>
        <position position="274"/>
    </location>
    <ligand>
        <name>5-aminolevulinate</name>
        <dbReference type="ChEBI" id="CHEBI:356416"/>
        <label>2</label>
    </ligand>
</feature>
<dbReference type="FunFam" id="3.20.20.70:FF:000019">
    <property type="entry name" value="Delta-aminolevulinic acid dehydratase"/>
    <property type="match status" value="1"/>
</dbReference>
<feature type="binding site" evidence="11">
    <location>
        <position position="130"/>
    </location>
    <ligand>
        <name>Zn(2+)</name>
        <dbReference type="ChEBI" id="CHEBI:29105"/>
        <note>catalytic</note>
    </ligand>
</feature>
<evidence type="ECO:0000256" key="9">
    <source>
        <dbReference type="PIRSR" id="PIRSR001415-1"/>
    </source>
</evidence>
<dbReference type="SUPFAM" id="SSF51569">
    <property type="entry name" value="Aldolase"/>
    <property type="match status" value="1"/>
</dbReference>
<dbReference type="PRINTS" id="PR00144">
    <property type="entry name" value="DALDHYDRTASE"/>
</dbReference>
<dbReference type="PIRSF" id="PIRSF001415">
    <property type="entry name" value="Porphbilin_synth"/>
    <property type="match status" value="1"/>
</dbReference>
<feature type="binding site" evidence="10">
    <location>
        <position position="313"/>
    </location>
    <ligand>
        <name>5-aminolevulinate</name>
        <dbReference type="ChEBI" id="CHEBI:356416"/>
        <label>2</label>
    </ligand>
</feature>
<keyword evidence="11" id="KW-0479">Metal-binding</keyword>
<feature type="binding site" evidence="11">
    <location>
        <position position="120"/>
    </location>
    <ligand>
        <name>Zn(2+)</name>
        <dbReference type="ChEBI" id="CHEBI:29105"/>
        <note>catalytic</note>
    </ligand>
</feature>
<evidence type="ECO:0000256" key="13">
    <source>
        <dbReference type="RuleBase" id="RU000515"/>
    </source>
</evidence>
<dbReference type="AlphaFoldDB" id="A0A2M7FZZ7"/>